<gene>
    <name evidence="1" type="ORF">DFH08DRAFT_635388</name>
</gene>
<evidence type="ECO:0000313" key="2">
    <source>
        <dbReference type="Proteomes" id="UP001218218"/>
    </source>
</evidence>
<comment type="caution">
    <text evidence="1">The sequence shown here is derived from an EMBL/GenBank/DDBJ whole genome shotgun (WGS) entry which is preliminary data.</text>
</comment>
<keyword evidence="2" id="KW-1185">Reference proteome</keyword>
<organism evidence="1 2">
    <name type="scientific">Mycena albidolilacea</name>
    <dbReference type="NCBI Taxonomy" id="1033008"/>
    <lineage>
        <taxon>Eukaryota</taxon>
        <taxon>Fungi</taxon>
        <taxon>Dikarya</taxon>
        <taxon>Basidiomycota</taxon>
        <taxon>Agaricomycotina</taxon>
        <taxon>Agaricomycetes</taxon>
        <taxon>Agaricomycetidae</taxon>
        <taxon>Agaricales</taxon>
        <taxon>Marasmiineae</taxon>
        <taxon>Mycenaceae</taxon>
        <taxon>Mycena</taxon>
    </lineage>
</organism>
<dbReference type="EMBL" id="JARIHO010000018">
    <property type="protein sequence ID" value="KAJ7348024.1"/>
    <property type="molecule type" value="Genomic_DNA"/>
</dbReference>
<accession>A0AAD7A2A8</accession>
<reference evidence="1" key="1">
    <citation type="submission" date="2023-03" db="EMBL/GenBank/DDBJ databases">
        <title>Massive genome expansion in bonnet fungi (Mycena s.s.) driven by repeated elements and novel gene families across ecological guilds.</title>
        <authorList>
            <consortium name="Lawrence Berkeley National Laboratory"/>
            <person name="Harder C.B."/>
            <person name="Miyauchi S."/>
            <person name="Viragh M."/>
            <person name="Kuo A."/>
            <person name="Thoen E."/>
            <person name="Andreopoulos B."/>
            <person name="Lu D."/>
            <person name="Skrede I."/>
            <person name="Drula E."/>
            <person name="Henrissat B."/>
            <person name="Morin E."/>
            <person name="Kohler A."/>
            <person name="Barry K."/>
            <person name="LaButti K."/>
            <person name="Morin E."/>
            <person name="Salamov A."/>
            <person name="Lipzen A."/>
            <person name="Mereny Z."/>
            <person name="Hegedus B."/>
            <person name="Baldrian P."/>
            <person name="Stursova M."/>
            <person name="Weitz H."/>
            <person name="Taylor A."/>
            <person name="Grigoriev I.V."/>
            <person name="Nagy L.G."/>
            <person name="Martin F."/>
            <person name="Kauserud H."/>
        </authorList>
    </citation>
    <scope>NUCLEOTIDE SEQUENCE</scope>
    <source>
        <strain evidence="1">CBHHK002</strain>
    </source>
</reference>
<dbReference type="AlphaFoldDB" id="A0AAD7A2A8"/>
<evidence type="ECO:0000313" key="1">
    <source>
        <dbReference type="EMBL" id="KAJ7348024.1"/>
    </source>
</evidence>
<proteinExistence type="predicted"/>
<sequence>QQVEGDSGLEAGVIVGVQWLKALVCRRAGQQPAHAKVEFATTEAANHAIDNGLYWQGKHICVHKLEEEVRWCVKCQKFDGHLAFACKLAADVCRHCAEAHRTLDCPVTDLGLMRCSNCKVGGHGTASQTCPFFQSEQQKKNERDPTYGCHYTPTTDPRTW</sequence>
<feature type="non-terminal residue" evidence="1">
    <location>
        <position position="160"/>
    </location>
</feature>
<name>A0AAD7A2A8_9AGAR</name>
<feature type="non-terminal residue" evidence="1">
    <location>
        <position position="1"/>
    </location>
</feature>
<protein>
    <submittedName>
        <fullName evidence="1">Uncharacterized protein</fullName>
    </submittedName>
</protein>
<dbReference type="Proteomes" id="UP001218218">
    <property type="component" value="Unassembled WGS sequence"/>
</dbReference>